<name>A0AAD7DTL1_MYCRO</name>
<dbReference type="Proteomes" id="UP001221757">
    <property type="component" value="Unassembled WGS sequence"/>
</dbReference>
<dbReference type="InterPro" id="IPR029063">
    <property type="entry name" value="SAM-dependent_MTases_sf"/>
</dbReference>
<protein>
    <recommendedName>
        <fullName evidence="1">Methyltransferase domain-containing protein</fullName>
    </recommendedName>
</protein>
<gene>
    <name evidence="2" type="ORF">B0H17DRAFT_1197020</name>
</gene>
<feature type="domain" description="Methyltransferase" evidence="1">
    <location>
        <begin position="11"/>
        <end position="94"/>
    </location>
</feature>
<dbReference type="Gene3D" id="3.40.50.150">
    <property type="entry name" value="Vaccinia Virus protein VP39"/>
    <property type="match status" value="1"/>
</dbReference>
<comment type="caution">
    <text evidence="2">The sequence shown here is derived from an EMBL/GenBank/DDBJ whole genome shotgun (WGS) entry which is preliminary data.</text>
</comment>
<dbReference type="InterPro" id="IPR041698">
    <property type="entry name" value="Methyltransf_25"/>
</dbReference>
<proteinExistence type="predicted"/>
<dbReference type="AlphaFoldDB" id="A0AAD7DTL1"/>
<reference evidence="2" key="1">
    <citation type="submission" date="2023-03" db="EMBL/GenBank/DDBJ databases">
        <title>Massive genome expansion in bonnet fungi (Mycena s.s.) driven by repeated elements and novel gene families across ecological guilds.</title>
        <authorList>
            <consortium name="Lawrence Berkeley National Laboratory"/>
            <person name="Harder C.B."/>
            <person name="Miyauchi S."/>
            <person name="Viragh M."/>
            <person name="Kuo A."/>
            <person name="Thoen E."/>
            <person name="Andreopoulos B."/>
            <person name="Lu D."/>
            <person name="Skrede I."/>
            <person name="Drula E."/>
            <person name="Henrissat B."/>
            <person name="Morin E."/>
            <person name="Kohler A."/>
            <person name="Barry K."/>
            <person name="LaButti K."/>
            <person name="Morin E."/>
            <person name="Salamov A."/>
            <person name="Lipzen A."/>
            <person name="Mereny Z."/>
            <person name="Hegedus B."/>
            <person name="Baldrian P."/>
            <person name="Stursova M."/>
            <person name="Weitz H."/>
            <person name="Taylor A."/>
            <person name="Grigoriev I.V."/>
            <person name="Nagy L.G."/>
            <person name="Martin F."/>
            <person name="Kauserud H."/>
        </authorList>
    </citation>
    <scope>NUCLEOTIDE SEQUENCE</scope>
    <source>
        <strain evidence="2">CBHHK067</strain>
    </source>
</reference>
<sequence length="213" mass="23140">MEEVTGVDALVIDNACEGGVVISILFDAIGNTSDVRIVCRDVDKSMVKSAAERIKADGWNAEAIVVDAQTVPFPDNHFTHKFMNLGMQLIPDKALAVKGAPTHSSLHFTINPAGSNRSPPRFAVPPSFTSGPMASKESITNLLTAGVFVHIDVQPLTFEHTDNVSRFVAYMKEVFAPLLGDKAGKWDAHMQERYGHGDFTLTWKAFGVTAEKP</sequence>
<dbReference type="SUPFAM" id="SSF53335">
    <property type="entry name" value="S-adenosyl-L-methionine-dependent methyltransferases"/>
    <property type="match status" value="1"/>
</dbReference>
<organism evidence="2 3">
    <name type="scientific">Mycena rosella</name>
    <name type="common">Pink bonnet</name>
    <name type="synonym">Agaricus rosellus</name>
    <dbReference type="NCBI Taxonomy" id="1033263"/>
    <lineage>
        <taxon>Eukaryota</taxon>
        <taxon>Fungi</taxon>
        <taxon>Dikarya</taxon>
        <taxon>Basidiomycota</taxon>
        <taxon>Agaricomycotina</taxon>
        <taxon>Agaricomycetes</taxon>
        <taxon>Agaricomycetidae</taxon>
        <taxon>Agaricales</taxon>
        <taxon>Marasmiineae</taxon>
        <taxon>Mycenaceae</taxon>
        <taxon>Mycena</taxon>
    </lineage>
</organism>
<dbReference type="EMBL" id="JARKIE010000027">
    <property type="protein sequence ID" value="KAJ7698029.1"/>
    <property type="molecule type" value="Genomic_DNA"/>
</dbReference>
<keyword evidence="3" id="KW-1185">Reference proteome</keyword>
<evidence type="ECO:0000313" key="2">
    <source>
        <dbReference type="EMBL" id="KAJ7698029.1"/>
    </source>
</evidence>
<evidence type="ECO:0000259" key="1">
    <source>
        <dbReference type="Pfam" id="PF13649"/>
    </source>
</evidence>
<evidence type="ECO:0000313" key="3">
    <source>
        <dbReference type="Proteomes" id="UP001221757"/>
    </source>
</evidence>
<accession>A0AAD7DTL1</accession>
<dbReference type="Pfam" id="PF13649">
    <property type="entry name" value="Methyltransf_25"/>
    <property type="match status" value="1"/>
</dbReference>